<feature type="region of interest" description="Disordered" evidence="1">
    <location>
        <begin position="73"/>
        <end position="94"/>
    </location>
</feature>
<dbReference type="AlphaFoldDB" id="A0AAV4Q8J5"/>
<reference evidence="2 3" key="1">
    <citation type="submission" date="2021-06" db="EMBL/GenBank/DDBJ databases">
        <title>Caerostris darwini draft genome.</title>
        <authorList>
            <person name="Kono N."/>
            <person name="Arakawa K."/>
        </authorList>
    </citation>
    <scope>NUCLEOTIDE SEQUENCE [LARGE SCALE GENOMIC DNA]</scope>
</reference>
<evidence type="ECO:0000313" key="2">
    <source>
        <dbReference type="EMBL" id="GIY04532.1"/>
    </source>
</evidence>
<proteinExistence type="predicted"/>
<accession>A0AAV4Q8J5</accession>
<feature type="compositionally biased region" description="Polar residues" evidence="1">
    <location>
        <begin position="82"/>
        <end position="91"/>
    </location>
</feature>
<dbReference type="Proteomes" id="UP001054837">
    <property type="component" value="Unassembled WGS sequence"/>
</dbReference>
<comment type="caution">
    <text evidence="2">The sequence shown here is derived from an EMBL/GenBank/DDBJ whole genome shotgun (WGS) entry which is preliminary data.</text>
</comment>
<organism evidence="2 3">
    <name type="scientific">Caerostris darwini</name>
    <dbReference type="NCBI Taxonomy" id="1538125"/>
    <lineage>
        <taxon>Eukaryota</taxon>
        <taxon>Metazoa</taxon>
        <taxon>Ecdysozoa</taxon>
        <taxon>Arthropoda</taxon>
        <taxon>Chelicerata</taxon>
        <taxon>Arachnida</taxon>
        <taxon>Araneae</taxon>
        <taxon>Araneomorphae</taxon>
        <taxon>Entelegynae</taxon>
        <taxon>Araneoidea</taxon>
        <taxon>Araneidae</taxon>
        <taxon>Caerostris</taxon>
    </lineage>
</organism>
<gene>
    <name evidence="2" type="ORF">CDAR_91631</name>
</gene>
<evidence type="ECO:0000313" key="3">
    <source>
        <dbReference type="Proteomes" id="UP001054837"/>
    </source>
</evidence>
<dbReference type="EMBL" id="BPLQ01003935">
    <property type="protein sequence ID" value="GIY04532.1"/>
    <property type="molecule type" value="Genomic_DNA"/>
</dbReference>
<keyword evidence="3" id="KW-1185">Reference proteome</keyword>
<sequence>MLYKTLQLRATLLLSNAGRLFFWTKAKPNTKEKGPKKGLSVVLISSFFPPGIHLTLFAEIPIGKTAVHRKLPLGGAGRESQGVHNSESSHVGLTARELQKRNLLQIDDQIA</sequence>
<evidence type="ECO:0000256" key="1">
    <source>
        <dbReference type="SAM" id="MobiDB-lite"/>
    </source>
</evidence>
<protein>
    <submittedName>
        <fullName evidence="2">Uncharacterized protein</fullName>
    </submittedName>
</protein>
<name>A0AAV4Q8J5_9ARAC</name>